<dbReference type="AlphaFoldDB" id="A0ABD2MDS4"/>
<evidence type="ECO:0000313" key="2">
    <source>
        <dbReference type="EMBL" id="KAL3125672.1"/>
    </source>
</evidence>
<name>A0ABD2MDS4_9BILA</name>
<gene>
    <name evidence="2" type="ORF">niasHT_009759</name>
</gene>
<accession>A0ABD2MDS4</accession>
<dbReference type="EMBL" id="JBICBT010000024">
    <property type="protein sequence ID" value="KAL3125672.1"/>
    <property type="molecule type" value="Genomic_DNA"/>
</dbReference>
<evidence type="ECO:0000256" key="1">
    <source>
        <dbReference type="SAM" id="MobiDB-lite"/>
    </source>
</evidence>
<feature type="compositionally biased region" description="Basic residues" evidence="1">
    <location>
        <begin position="1"/>
        <end position="10"/>
    </location>
</feature>
<feature type="compositionally biased region" description="Basic residues" evidence="1">
    <location>
        <begin position="29"/>
        <end position="41"/>
    </location>
</feature>
<evidence type="ECO:0000313" key="3">
    <source>
        <dbReference type="Proteomes" id="UP001620626"/>
    </source>
</evidence>
<proteinExistence type="predicted"/>
<reference evidence="2 3" key="1">
    <citation type="submission" date="2024-10" db="EMBL/GenBank/DDBJ databases">
        <authorList>
            <person name="Kim D."/>
        </authorList>
    </citation>
    <scope>NUCLEOTIDE SEQUENCE [LARGE SCALE GENOMIC DNA]</scope>
    <source>
        <strain evidence="2">BH-2024</strain>
    </source>
</reference>
<organism evidence="2 3">
    <name type="scientific">Heterodera trifolii</name>
    <dbReference type="NCBI Taxonomy" id="157864"/>
    <lineage>
        <taxon>Eukaryota</taxon>
        <taxon>Metazoa</taxon>
        <taxon>Ecdysozoa</taxon>
        <taxon>Nematoda</taxon>
        <taxon>Chromadorea</taxon>
        <taxon>Rhabditida</taxon>
        <taxon>Tylenchina</taxon>
        <taxon>Tylenchomorpha</taxon>
        <taxon>Tylenchoidea</taxon>
        <taxon>Heteroderidae</taxon>
        <taxon>Heteroderinae</taxon>
        <taxon>Heterodera</taxon>
    </lineage>
</organism>
<sequence>MRRKGMIRKRMIGDEETEEAQGTSSGKTQQKKGIRSKKRTTKGTLLKWPMPVQLTPTDHKFFGTFLSWSPFGDWIGRRDLAWEKARRKHRTKNEQQNEIEKAMKSIRKELAMAVIMPTIGGRNLAEKVNISSAKVYEHFIVVECKGPSHNVDKFCDFVGKRLRYELLEFVENPLAIWVDFCHVRSKMIGPTECPSADLEQIGNSIGLRHWLVGIQMAAEQKANSAFKRKLRDNLRKKLDVKIKEDFEKGSFHNVQLNSEFAERENLQKW</sequence>
<keyword evidence="3" id="KW-1185">Reference proteome</keyword>
<feature type="region of interest" description="Disordered" evidence="1">
    <location>
        <begin position="1"/>
        <end position="42"/>
    </location>
</feature>
<protein>
    <submittedName>
        <fullName evidence="2">Uncharacterized protein</fullName>
    </submittedName>
</protein>
<dbReference type="Proteomes" id="UP001620626">
    <property type="component" value="Unassembled WGS sequence"/>
</dbReference>
<comment type="caution">
    <text evidence="2">The sequence shown here is derived from an EMBL/GenBank/DDBJ whole genome shotgun (WGS) entry which is preliminary data.</text>
</comment>